<gene>
    <name evidence="4" type="ORF">IFM89_025601</name>
</gene>
<evidence type="ECO:0000313" key="5">
    <source>
        <dbReference type="Proteomes" id="UP000631114"/>
    </source>
</evidence>
<dbReference type="PANTHER" id="PTHR47926:SF533">
    <property type="entry name" value="DYW DOMAIN-CONTAINING PROTEIN"/>
    <property type="match status" value="1"/>
</dbReference>
<evidence type="ECO:0000256" key="2">
    <source>
        <dbReference type="PROSITE-ProRule" id="PRU00708"/>
    </source>
</evidence>
<dbReference type="EMBL" id="JADFTS010000003">
    <property type="protein sequence ID" value="KAF9615651.1"/>
    <property type="molecule type" value="Genomic_DNA"/>
</dbReference>
<reference evidence="4 5" key="1">
    <citation type="submission" date="2020-10" db="EMBL/GenBank/DDBJ databases">
        <title>The Coptis chinensis genome and diversification of protoberbering-type alkaloids.</title>
        <authorList>
            <person name="Wang B."/>
            <person name="Shu S."/>
            <person name="Song C."/>
            <person name="Liu Y."/>
        </authorList>
    </citation>
    <scope>NUCLEOTIDE SEQUENCE [LARGE SCALE GENOMIC DNA]</scope>
    <source>
        <strain evidence="4">HL-2020</strain>
        <tissue evidence="4">Leaf</tissue>
    </source>
</reference>
<name>A0A835IDM6_9MAGN</name>
<dbReference type="InterPro" id="IPR011990">
    <property type="entry name" value="TPR-like_helical_dom_sf"/>
</dbReference>
<dbReference type="InterPro" id="IPR046960">
    <property type="entry name" value="PPR_At4g14850-like_plant"/>
</dbReference>
<feature type="repeat" description="PPR" evidence="2">
    <location>
        <begin position="5"/>
        <end position="39"/>
    </location>
</feature>
<dbReference type="GO" id="GO:0008270">
    <property type="term" value="F:zinc ion binding"/>
    <property type="evidence" value="ECO:0007669"/>
    <property type="project" value="InterPro"/>
</dbReference>
<dbReference type="FunFam" id="1.25.40.10:FF:000366">
    <property type="entry name" value="Pentatricopeptide (PPR) repeat-containing protein"/>
    <property type="match status" value="1"/>
</dbReference>
<dbReference type="Pfam" id="PF14432">
    <property type="entry name" value="DYW_deaminase"/>
    <property type="match status" value="1"/>
</dbReference>
<protein>
    <recommendedName>
        <fullName evidence="3">DYW domain-containing protein</fullName>
    </recommendedName>
</protein>
<keyword evidence="5" id="KW-1185">Reference proteome</keyword>
<proteinExistence type="predicted"/>
<dbReference type="PROSITE" id="PS51375">
    <property type="entry name" value="PPR"/>
    <property type="match status" value="1"/>
</dbReference>
<dbReference type="InterPro" id="IPR046848">
    <property type="entry name" value="E_motif"/>
</dbReference>
<dbReference type="GO" id="GO:0009451">
    <property type="term" value="P:RNA modification"/>
    <property type="evidence" value="ECO:0007669"/>
    <property type="project" value="InterPro"/>
</dbReference>
<accession>A0A835IDM6</accession>
<dbReference type="Gene3D" id="1.25.40.10">
    <property type="entry name" value="Tetratricopeptide repeat domain"/>
    <property type="match status" value="2"/>
</dbReference>
<keyword evidence="1" id="KW-0677">Repeat</keyword>
<evidence type="ECO:0000259" key="3">
    <source>
        <dbReference type="Pfam" id="PF14432"/>
    </source>
</evidence>
<dbReference type="Pfam" id="PF01535">
    <property type="entry name" value="PPR"/>
    <property type="match status" value="3"/>
</dbReference>
<sequence length="413" mass="46186">MPVRNEFSWSTMISAFSWSNRLEDAIAVYEMIPDPSVVSRTAMFTGYAQNGGIHEAIALFACANIGALEMGRQLHSLTVKAGCQCNSYVGVKPNSSTVTGFLVTCGSLGARKLGKQIHCLIFKLGLDADVFVGNSLIAMYCKCGCKDGFWVFDEMYEFDIVTWNTILIGCAQNGLQSRAIGGSLCLYGGPSGHLHEAEELIENMPIEPDSVVWAALLGGCRIHQNVELGRKVAERLFQLEPQKTGNYVLLSNIYASLGMWEEVEEVRKLMRDRGVAKEPGISWIQIKNKLLSFVNGDKRQDHIEEVYTILKEFYGRLREVGYVPDTNFVLHDVEEEQKENALLYHSEKLAIVYGLLNTPHGTSIQIMKNLRICGDCHSFTKFLSKVTQREIVIRDGNRFHHSQDGSCSCGDYW</sequence>
<organism evidence="4 5">
    <name type="scientific">Coptis chinensis</name>
    <dbReference type="NCBI Taxonomy" id="261450"/>
    <lineage>
        <taxon>Eukaryota</taxon>
        <taxon>Viridiplantae</taxon>
        <taxon>Streptophyta</taxon>
        <taxon>Embryophyta</taxon>
        <taxon>Tracheophyta</taxon>
        <taxon>Spermatophyta</taxon>
        <taxon>Magnoliopsida</taxon>
        <taxon>Ranunculales</taxon>
        <taxon>Ranunculaceae</taxon>
        <taxon>Coptidoideae</taxon>
        <taxon>Coptis</taxon>
    </lineage>
</organism>
<dbReference type="GO" id="GO:0003723">
    <property type="term" value="F:RNA binding"/>
    <property type="evidence" value="ECO:0007669"/>
    <property type="project" value="InterPro"/>
</dbReference>
<comment type="caution">
    <text evidence="4">The sequence shown here is derived from an EMBL/GenBank/DDBJ whole genome shotgun (WGS) entry which is preliminary data.</text>
</comment>
<dbReference type="AlphaFoldDB" id="A0A835IDM6"/>
<evidence type="ECO:0000313" key="4">
    <source>
        <dbReference type="EMBL" id="KAF9615651.1"/>
    </source>
</evidence>
<dbReference type="Proteomes" id="UP000631114">
    <property type="component" value="Unassembled WGS sequence"/>
</dbReference>
<dbReference type="PANTHER" id="PTHR47926">
    <property type="entry name" value="PENTATRICOPEPTIDE REPEAT-CONTAINING PROTEIN"/>
    <property type="match status" value="1"/>
</dbReference>
<dbReference type="InterPro" id="IPR002885">
    <property type="entry name" value="PPR_rpt"/>
</dbReference>
<evidence type="ECO:0000256" key="1">
    <source>
        <dbReference type="ARBA" id="ARBA00022737"/>
    </source>
</evidence>
<dbReference type="InterPro" id="IPR032867">
    <property type="entry name" value="DYW_dom"/>
</dbReference>
<dbReference type="OrthoDB" id="185373at2759"/>
<dbReference type="Pfam" id="PF20431">
    <property type="entry name" value="E_motif"/>
    <property type="match status" value="1"/>
</dbReference>
<feature type="domain" description="DYW" evidence="3">
    <location>
        <begin position="321"/>
        <end position="413"/>
    </location>
</feature>